<dbReference type="Proteomes" id="UP000050297">
    <property type="component" value="Unassembled WGS sequence"/>
</dbReference>
<dbReference type="RefSeq" id="WP_003401985.1">
    <property type="nucleotide sequence ID" value="NZ_LGAR01000053.1"/>
</dbReference>
<gene>
    <name evidence="1" type="ORF">ALO91_01447</name>
</gene>
<dbReference type="PATRIC" id="fig|199198.4.peg.1726"/>
<evidence type="ECO:0000313" key="2">
    <source>
        <dbReference type="Proteomes" id="UP000050297"/>
    </source>
</evidence>
<sequence length="487" mass="52008">MDYPKSVPGVGLASGKFVDENPATGMPGSLIPAQWGNSITQEILNAMAAGGEQPDETRTDQLATAITQIGSQVRQAYKGAGFGYTASETLLPGAAGHWHRINLGGITLTLPPKANVVVGKSITFHNASPAAATIKANGAEIISLYGAGSNTLKLNAAEWVELVFNTDAIYITKRGKMTEVEEVDSQKVFSFTTDTVFTRDQMELLLLDATGGNRAFTLPSSNAALGVKDVIVRRIDGSGNRLTVNASAGEKIRFHTHLNAAGYSFLVLMGAGDWWHLRSDGAGSWWPVGRYDNTPLGRPVFETTTLFSPGGYGALNGGLLNRADWPWLWDHAQKSGMVYTEAARTGKEGGWSSGDGALTFRGPEGRGEFLRVLDESRGVDTSRVAGSWQDGTWLRTVAQEWSGSDIEAGTYLLGSGHAQADGRLNSTGPNGLLPIGALVPAGGSAYLRETTDNGVTGAAMRDDQQPMNNWIRFRSRNMAYPGRIKLI</sequence>
<name>A0A0L8IU05_PSESX</name>
<evidence type="ECO:0008006" key="3">
    <source>
        <dbReference type="Google" id="ProtNLM"/>
    </source>
</evidence>
<dbReference type="EMBL" id="LJPM01000231">
    <property type="protein sequence ID" value="KPW20930.1"/>
    <property type="molecule type" value="Genomic_DNA"/>
</dbReference>
<reference evidence="1 2" key="1">
    <citation type="submission" date="2015-09" db="EMBL/GenBank/DDBJ databases">
        <title>Genome announcement of multiple Pseudomonas syringae strains.</title>
        <authorList>
            <person name="Thakur S."/>
            <person name="Wang P.W."/>
            <person name="Gong Y."/>
            <person name="Weir B.S."/>
            <person name="Guttman D.S."/>
        </authorList>
    </citation>
    <scope>NUCLEOTIDE SEQUENCE [LARGE SCALE GENOMIC DNA]</scope>
    <source>
        <strain evidence="1 2">ICMP2802</strain>
    </source>
</reference>
<comment type="caution">
    <text evidence="1">The sequence shown here is derived from an EMBL/GenBank/DDBJ whole genome shotgun (WGS) entry which is preliminary data.</text>
</comment>
<proteinExistence type="predicted"/>
<dbReference type="AlphaFoldDB" id="A0A0L8IU05"/>
<dbReference type="SUPFAM" id="SSF88874">
    <property type="entry name" value="Receptor-binding domain of short tail fibre protein gp12"/>
    <property type="match status" value="1"/>
</dbReference>
<accession>A0A0L8IU05</accession>
<protein>
    <recommendedName>
        <fullName evidence="3">Phage tail protein</fullName>
    </recommendedName>
</protein>
<evidence type="ECO:0000313" key="1">
    <source>
        <dbReference type="EMBL" id="KPW20930.1"/>
    </source>
</evidence>
<organism evidence="1 2">
    <name type="scientific">Pseudomonas syringae pv. aceris</name>
    <dbReference type="NCBI Taxonomy" id="199198"/>
    <lineage>
        <taxon>Bacteria</taxon>
        <taxon>Pseudomonadati</taxon>
        <taxon>Pseudomonadota</taxon>
        <taxon>Gammaproteobacteria</taxon>
        <taxon>Pseudomonadales</taxon>
        <taxon>Pseudomonadaceae</taxon>
        <taxon>Pseudomonas</taxon>
        <taxon>Pseudomonas syringae</taxon>
    </lineage>
</organism>